<evidence type="ECO:0000259" key="8">
    <source>
        <dbReference type="PROSITE" id="PS51379"/>
    </source>
</evidence>
<dbReference type="InterPro" id="IPR050954">
    <property type="entry name" value="ET_IronSulfur_Cluster-Binding"/>
</dbReference>
<accession>E6MDP3</accession>
<dbReference type="eggNOG" id="COG1142">
    <property type="taxonomic scope" value="Bacteria"/>
</dbReference>
<feature type="domain" description="4Fe-4S ferredoxin-type" evidence="8">
    <location>
        <begin position="8"/>
        <end position="36"/>
    </location>
</feature>
<dbReference type="Pfam" id="PF13247">
    <property type="entry name" value="Fer4_11"/>
    <property type="match status" value="1"/>
</dbReference>
<evidence type="ECO:0000256" key="1">
    <source>
        <dbReference type="ARBA" id="ARBA00022448"/>
    </source>
</evidence>
<keyword evidence="5" id="KW-0249">Electron transport</keyword>
<dbReference type="Proteomes" id="UP000004754">
    <property type="component" value="Unassembled WGS sequence"/>
</dbReference>
<dbReference type="GO" id="GO:0046872">
    <property type="term" value="F:metal ion binding"/>
    <property type="evidence" value="ECO:0007669"/>
    <property type="project" value="UniProtKB-KW"/>
</dbReference>
<evidence type="ECO:0000256" key="7">
    <source>
        <dbReference type="ARBA" id="ARBA00023014"/>
    </source>
</evidence>
<dbReference type="Gene3D" id="3.30.70.20">
    <property type="match status" value="2"/>
</dbReference>
<organism evidence="9 10">
    <name type="scientific">Pseudoramibacter alactolyticus ATCC 23263</name>
    <dbReference type="NCBI Taxonomy" id="887929"/>
    <lineage>
        <taxon>Bacteria</taxon>
        <taxon>Bacillati</taxon>
        <taxon>Bacillota</taxon>
        <taxon>Clostridia</taxon>
        <taxon>Eubacteriales</taxon>
        <taxon>Eubacteriaceae</taxon>
        <taxon>Pseudoramibacter</taxon>
    </lineage>
</organism>
<keyword evidence="4" id="KW-0677">Repeat</keyword>
<keyword evidence="3" id="KW-0479">Metal-binding</keyword>
<proteinExistence type="predicted"/>
<dbReference type="AlphaFoldDB" id="E6MDP3"/>
<evidence type="ECO:0000313" key="9">
    <source>
        <dbReference type="EMBL" id="EFV02652.1"/>
    </source>
</evidence>
<keyword evidence="7" id="KW-0411">Iron-sulfur</keyword>
<dbReference type="STRING" id="887929.HMP0721_0125"/>
<dbReference type="EMBL" id="AEQN01000005">
    <property type="protein sequence ID" value="EFV02652.1"/>
    <property type="molecule type" value="Genomic_DNA"/>
</dbReference>
<reference evidence="9 10" key="1">
    <citation type="submission" date="2010-12" db="EMBL/GenBank/DDBJ databases">
        <authorList>
            <person name="Muzny D."/>
            <person name="Qin X."/>
            <person name="Deng J."/>
            <person name="Jiang H."/>
            <person name="Liu Y."/>
            <person name="Qu J."/>
            <person name="Song X.-Z."/>
            <person name="Zhang L."/>
            <person name="Thornton R."/>
            <person name="Coyle M."/>
            <person name="Francisco L."/>
            <person name="Jackson L."/>
            <person name="Javaid M."/>
            <person name="Korchina V."/>
            <person name="Kovar C."/>
            <person name="Mata R."/>
            <person name="Mathew T."/>
            <person name="Ngo R."/>
            <person name="Nguyen L."/>
            <person name="Nguyen N."/>
            <person name="Okwuonu G."/>
            <person name="Ongeri F."/>
            <person name="Pham C."/>
            <person name="Simmons D."/>
            <person name="Wilczek-Boney K."/>
            <person name="Hale W."/>
            <person name="Jakkamsetti A."/>
            <person name="Pham P."/>
            <person name="Ruth R."/>
            <person name="San Lucas F."/>
            <person name="Warren J."/>
            <person name="Zhang J."/>
            <person name="Zhao Z."/>
            <person name="Zhou C."/>
            <person name="Zhu D."/>
            <person name="Lee S."/>
            <person name="Bess C."/>
            <person name="Blankenburg K."/>
            <person name="Forbes L."/>
            <person name="Fu Q."/>
            <person name="Gubbala S."/>
            <person name="Hirani K."/>
            <person name="Jayaseelan J.C."/>
            <person name="Lara F."/>
            <person name="Munidasa M."/>
            <person name="Palculict T."/>
            <person name="Patil S."/>
            <person name="Pu L.-L."/>
            <person name="Saada N."/>
            <person name="Tang L."/>
            <person name="Weissenberger G."/>
            <person name="Zhu Y."/>
            <person name="Hemphill L."/>
            <person name="Shang Y."/>
            <person name="Youmans B."/>
            <person name="Ayvaz T."/>
            <person name="Ross M."/>
            <person name="Santibanez J."/>
            <person name="Aqrawi P."/>
            <person name="Gross S."/>
            <person name="Joshi V."/>
            <person name="Fowler G."/>
            <person name="Nazareth L."/>
            <person name="Reid J."/>
            <person name="Worley K."/>
            <person name="Petrosino J."/>
            <person name="Highlander S."/>
            <person name="Gibbs R."/>
        </authorList>
    </citation>
    <scope>NUCLEOTIDE SEQUENCE [LARGE SCALE GENOMIC DNA]</scope>
    <source>
        <strain evidence="9 10">ATCC 23263</strain>
    </source>
</reference>
<dbReference type="HOGENOM" id="CLU_043374_3_1_9"/>
<feature type="domain" description="4Fe-4S ferredoxin-type" evidence="8">
    <location>
        <begin position="91"/>
        <end position="120"/>
    </location>
</feature>
<name>E6MDP3_9FIRM</name>
<gene>
    <name evidence="9" type="ORF">HMP0721_0125</name>
</gene>
<keyword evidence="10" id="KW-1185">Reference proteome</keyword>
<dbReference type="InterPro" id="IPR017896">
    <property type="entry name" value="4Fe4S_Fe-S-bd"/>
</dbReference>
<evidence type="ECO:0000256" key="4">
    <source>
        <dbReference type="ARBA" id="ARBA00022737"/>
    </source>
</evidence>
<dbReference type="GO" id="GO:0051539">
    <property type="term" value="F:4 iron, 4 sulfur cluster binding"/>
    <property type="evidence" value="ECO:0007669"/>
    <property type="project" value="UniProtKB-KW"/>
</dbReference>
<keyword evidence="2" id="KW-0004">4Fe-4S</keyword>
<dbReference type="PROSITE" id="PS51379">
    <property type="entry name" value="4FE4S_FER_2"/>
    <property type="match status" value="2"/>
</dbReference>
<evidence type="ECO:0000256" key="2">
    <source>
        <dbReference type="ARBA" id="ARBA00022485"/>
    </source>
</evidence>
<evidence type="ECO:0000256" key="5">
    <source>
        <dbReference type="ARBA" id="ARBA00022982"/>
    </source>
</evidence>
<evidence type="ECO:0000256" key="6">
    <source>
        <dbReference type="ARBA" id="ARBA00023004"/>
    </source>
</evidence>
<dbReference type="PROSITE" id="PS00198">
    <property type="entry name" value="4FE4S_FER_1"/>
    <property type="match status" value="1"/>
</dbReference>
<evidence type="ECO:0000256" key="3">
    <source>
        <dbReference type="ARBA" id="ARBA00022723"/>
    </source>
</evidence>
<comment type="caution">
    <text evidence="9">The sequence shown here is derived from an EMBL/GenBank/DDBJ whole genome shotgun (WGS) entry which is preliminary data.</text>
</comment>
<dbReference type="PANTHER" id="PTHR43177:SF5">
    <property type="entry name" value="ANAEROBIC DIMETHYL SULFOXIDE REDUCTASE CHAIN B-RELATED"/>
    <property type="match status" value="1"/>
</dbReference>
<keyword evidence="6" id="KW-0408">Iron</keyword>
<dbReference type="InterPro" id="IPR017900">
    <property type="entry name" value="4Fe4S_Fe_S_CS"/>
</dbReference>
<keyword evidence="1" id="KW-0813">Transport</keyword>
<dbReference type="PANTHER" id="PTHR43177">
    <property type="entry name" value="PROTEIN NRFC"/>
    <property type="match status" value="1"/>
</dbReference>
<sequence length="154" mass="16810">MNGSNIVKRVYVNEEWCLGCHLCEYNCAFANSGEPDMVRAFSRDVPPLPRIRVEDGTQDGEAIHFAVSCRHCEVPYCVKGCITGALSVEDGVVKIDRDRCVGCRTCIAMCPYGCLVVGRDHTMLKCELCLENAAGSPACVAGCPNRAIVYEARD</sequence>
<dbReference type="SUPFAM" id="SSF54862">
    <property type="entry name" value="4Fe-4S ferredoxins"/>
    <property type="match status" value="1"/>
</dbReference>
<protein>
    <submittedName>
        <fullName evidence="9">4Fe-4S binding domain protein</fullName>
    </submittedName>
</protein>
<evidence type="ECO:0000313" key="10">
    <source>
        <dbReference type="Proteomes" id="UP000004754"/>
    </source>
</evidence>